<evidence type="ECO:0000313" key="2">
    <source>
        <dbReference type="Proteomes" id="UP000322530"/>
    </source>
</evidence>
<proteinExistence type="predicted"/>
<protein>
    <submittedName>
        <fullName evidence="1">Uncharacterized protein</fullName>
    </submittedName>
</protein>
<comment type="caution">
    <text evidence="1">The sequence shown here is derived from an EMBL/GenBank/DDBJ whole genome shotgun (WGS) entry which is preliminary data.</text>
</comment>
<accession>A0A5A5TKI0</accession>
<sequence>MGHTLLVIVYHVLADEKDYQELEGNFFDEHDQQAVQKRLVHRLEMLGYEVTLAPTSPAA</sequence>
<keyword evidence="2" id="KW-1185">Reference proteome</keyword>
<dbReference type="EMBL" id="BIXY01000186">
    <property type="protein sequence ID" value="GCF11967.1"/>
    <property type="molecule type" value="Genomic_DNA"/>
</dbReference>
<dbReference type="AlphaFoldDB" id="A0A5A5TKI0"/>
<dbReference type="OrthoDB" id="166133at2"/>
<name>A0A5A5TKI0_9CHLR</name>
<gene>
    <name evidence="1" type="ORF">KDI_55310</name>
</gene>
<organism evidence="1 2">
    <name type="scientific">Dictyobacter arantiisoli</name>
    <dbReference type="NCBI Taxonomy" id="2014874"/>
    <lineage>
        <taxon>Bacteria</taxon>
        <taxon>Bacillati</taxon>
        <taxon>Chloroflexota</taxon>
        <taxon>Ktedonobacteria</taxon>
        <taxon>Ktedonobacterales</taxon>
        <taxon>Dictyobacteraceae</taxon>
        <taxon>Dictyobacter</taxon>
    </lineage>
</organism>
<dbReference type="RefSeq" id="WP_149404756.1">
    <property type="nucleotide sequence ID" value="NZ_BIXY01000186.1"/>
</dbReference>
<reference evidence="1 2" key="1">
    <citation type="submission" date="2019-01" db="EMBL/GenBank/DDBJ databases">
        <title>Draft genome sequence of Dictyobacter sp. Uno17.</title>
        <authorList>
            <person name="Wang C.M."/>
            <person name="Zheng Y."/>
            <person name="Sakai Y."/>
            <person name="Abe K."/>
            <person name="Yokota A."/>
            <person name="Yabe S."/>
        </authorList>
    </citation>
    <scope>NUCLEOTIDE SEQUENCE [LARGE SCALE GENOMIC DNA]</scope>
    <source>
        <strain evidence="1 2">Uno17</strain>
    </source>
</reference>
<evidence type="ECO:0000313" key="1">
    <source>
        <dbReference type="EMBL" id="GCF11967.1"/>
    </source>
</evidence>
<dbReference type="Proteomes" id="UP000322530">
    <property type="component" value="Unassembled WGS sequence"/>
</dbReference>